<keyword evidence="3" id="KW-0479">Metal-binding</keyword>
<reference evidence="9" key="1">
    <citation type="journal article" date="2021" name="PeerJ">
        <title>Extensive microbial diversity within the chicken gut microbiome revealed by metagenomics and culture.</title>
        <authorList>
            <person name="Gilroy R."/>
            <person name="Ravi A."/>
            <person name="Getino M."/>
            <person name="Pursley I."/>
            <person name="Horton D.L."/>
            <person name="Alikhan N.F."/>
            <person name="Baker D."/>
            <person name="Gharbi K."/>
            <person name="Hall N."/>
            <person name="Watson M."/>
            <person name="Adriaenssens E.M."/>
            <person name="Foster-Nyarko E."/>
            <person name="Jarju S."/>
            <person name="Secka A."/>
            <person name="Antonio M."/>
            <person name="Oren A."/>
            <person name="Chaudhuri R.R."/>
            <person name="La Ragione R."/>
            <person name="Hildebrand F."/>
            <person name="Pallen M.J."/>
        </authorList>
    </citation>
    <scope>NUCLEOTIDE SEQUENCE</scope>
    <source>
        <strain evidence="9">1719</strain>
    </source>
</reference>
<dbReference type="GO" id="GO:0046872">
    <property type="term" value="F:metal ion binding"/>
    <property type="evidence" value="ECO:0007669"/>
    <property type="project" value="UniProtKB-KW"/>
</dbReference>
<name>A0A9D1W6W4_9SPHI</name>
<dbReference type="Gene3D" id="3.40.720.10">
    <property type="entry name" value="Alkaline Phosphatase, subunit A"/>
    <property type="match status" value="1"/>
</dbReference>
<evidence type="ECO:0000256" key="5">
    <source>
        <dbReference type="ARBA" id="ARBA00022801"/>
    </source>
</evidence>
<dbReference type="Pfam" id="PF00884">
    <property type="entry name" value="Sulfatase"/>
    <property type="match status" value="1"/>
</dbReference>
<feature type="chain" id="PRO_5039259594" evidence="7">
    <location>
        <begin position="19"/>
        <end position="509"/>
    </location>
</feature>
<evidence type="ECO:0000313" key="10">
    <source>
        <dbReference type="Proteomes" id="UP000824156"/>
    </source>
</evidence>
<evidence type="ECO:0000256" key="6">
    <source>
        <dbReference type="ARBA" id="ARBA00022837"/>
    </source>
</evidence>
<dbReference type="Gene3D" id="3.30.1120.10">
    <property type="match status" value="1"/>
</dbReference>
<dbReference type="SUPFAM" id="SSF53649">
    <property type="entry name" value="Alkaline phosphatase-like"/>
    <property type="match status" value="1"/>
</dbReference>
<feature type="domain" description="Sulfatase N-terminal" evidence="8">
    <location>
        <begin position="24"/>
        <end position="379"/>
    </location>
</feature>
<keyword evidence="5" id="KW-0378">Hydrolase</keyword>
<evidence type="ECO:0000256" key="4">
    <source>
        <dbReference type="ARBA" id="ARBA00022729"/>
    </source>
</evidence>
<dbReference type="PANTHER" id="PTHR42693">
    <property type="entry name" value="ARYLSULFATASE FAMILY MEMBER"/>
    <property type="match status" value="1"/>
</dbReference>
<comment type="cofactor">
    <cofactor evidence="1">
        <name>Ca(2+)</name>
        <dbReference type="ChEBI" id="CHEBI:29108"/>
    </cofactor>
</comment>
<evidence type="ECO:0000313" key="9">
    <source>
        <dbReference type="EMBL" id="HIX53729.1"/>
    </source>
</evidence>
<evidence type="ECO:0000256" key="2">
    <source>
        <dbReference type="ARBA" id="ARBA00008779"/>
    </source>
</evidence>
<reference evidence="9" key="2">
    <citation type="submission" date="2021-04" db="EMBL/GenBank/DDBJ databases">
        <authorList>
            <person name="Gilroy R."/>
        </authorList>
    </citation>
    <scope>NUCLEOTIDE SEQUENCE</scope>
    <source>
        <strain evidence="9">1719</strain>
    </source>
</reference>
<feature type="signal peptide" evidence="7">
    <location>
        <begin position="1"/>
        <end position="18"/>
    </location>
</feature>
<dbReference type="InterPro" id="IPR050738">
    <property type="entry name" value="Sulfatase"/>
</dbReference>
<keyword evidence="4 7" id="KW-0732">Signal</keyword>
<dbReference type="PANTHER" id="PTHR42693:SF42">
    <property type="entry name" value="ARYLSULFATASE G"/>
    <property type="match status" value="1"/>
</dbReference>
<dbReference type="Proteomes" id="UP000824156">
    <property type="component" value="Unassembled WGS sequence"/>
</dbReference>
<dbReference type="InterPro" id="IPR017850">
    <property type="entry name" value="Alkaline_phosphatase_core_sf"/>
</dbReference>
<dbReference type="CDD" id="cd16144">
    <property type="entry name" value="ARS_like"/>
    <property type="match status" value="1"/>
</dbReference>
<dbReference type="PROSITE" id="PS00523">
    <property type="entry name" value="SULFATASE_1"/>
    <property type="match status" value="1"/>
</dbReference>
<accession>A0A9D1W6W4</accession>
<dbReference type="InterPro" id="IPR000917">
    <property type="entry name" value="Sulfatase_N"/>
</dbReference>
<dbReference type="GO" id="GO:0004065">
    <property type="term" value="F:arylsulfatase activity"/>
    <property type="evidence" value="ECO:0007669"/>
    <property type="project" value="TreeGrafter"/>
</dbReference>
<dbReference type="EMBL" id="DXEZ01000050">
    <property type="protein sequence ID" value="HIX53729.1"/>
    <property type="molecule type" value="Genomic_DNA"/>
</dbReference>
<evidence type="ECO:0000256" key="1">
    <source>
        <dbReference type="ARBA" id="ARBA00001913"/>
    </source>
</evidence>
<organism evidence="9 10">
    <name type="scientific">Candidatus Sphingobacterium stercoripullorum</name>
    <dbReference type="NCBI Taxonomy" id="2838759"/>
    <lineage>
        <taxon>Bacteria</taxon>
        <taxon>Pseudomonadati</taxon>
        <taxon>Bacteroidota</taxon>
        <taxon>Sphingobacteriia</taxon>
        <taxon>Sphingobacteriales</taxon>
        <taxon>Sphingobacteriaceae</taxon>
        <taxon>Sphingobacterium</taxon>
    </lineage>
</organism>
<protein>
    <submittedName>
        <fullName evidence="9">Sulfatase</fullName>
    </submittedName>
</protein>
<gene>
    <name evidence="9" type="ORF">H9853_01780</name>
</gene>
<evidence type="ECO:0000259" key="8">
    <source>
        <dbReference type="Pfam" id="PF00884"/>
    </source>
</evidence>
<comment type="similarity">
    <text evidence="2">Belongs to the sulfatase family.</text>
</comment>
<keyword evidence="6" id="KW-0106">Calcium</keyword>
<dbReference type="AlphaFoldDB" id="A0A9D1W6W4"/>
<sequence length="509" mass="56533">MIFLALILLVGSASTALGQKNEQPNVLVIFVDDLGWQDLSEPFYKEKTPLNRRFHTPNLELLAKESVKFTDAYATPVCTPSRVSFLTGMNAARHRVTLWTHPEANNPTDNPDELLDPPAWNINGLSAEEDIPFTYYATPLPEILKNHGYYTIHIGKAHWGAAGTPGASPMNLGFMVNVAGHSAGHPQSYYGEANYGNFPTRATYQAVPDLMEYHGTPTFLTSALTKEAIKALREPLKRKEPFFMHFSNYAVHVPIQADPRFVDKYLADGLDSLEAGYASLVEGYDDSIGELVSFLKQEGVYDNTVIVFVSDNGGLSLAPQRSGESHTQNLPLNVGKGSVYEGGIRVPLLIKKAKGEGRSTIDAPVIMEDLFPTILELTNTPAGQLAQKQVDGKSLLPLLNNKVDESWNNRPLVWHIPNKWILEDGPGINFYSAVRQGDYKLIYDMKGSKVHLYNLKKDIGERYDLAGKENSKTKAMSTLLSKSLKQYQAQMPTYKDSKKLVPYPDELAR</sequence>
<evidence type="ECO:0000256" key="3">
    <source>
        <dbReference type="ARBA" id="ARBA00022723"/>
    </source>
</evidence>
<evidence type="ECO:0000256" key="7">
    <source>
        <dbReference type="SAM" id="SignalP"/>
    </source>
</evidence>
<comment type="caution">
    <text evidence="9">The sequence shown here is derived from an EMBL/GenBank/DDBJ whole genome shotgun (WGS) entry which is preliminary data.</text>
</comment>
<proteinExistence type="inferred from homology"/>
<dbReference type="InterPro" id="IPR024607">
    <property type="entry name" value="Sulfatase_CS"/>
</dbReference>